<keyword evidence="5" id="KW-0418">Kinase</keyword>
<dbReference type="Pfam" id="PF06580">
    <property type="entry name" value="His_kinase"/>
    <property type="match status" value="1"/>
</dbReference>
<dbReference type="PROSITE" id="PS50885">
    <property type="entry name" value="HAMP"/>
    <property type="match status" value="1"/>
</dbReference>
<evidence type="ECO:0000313" key="10">
    <source>
        <dbReference type="Proteomes" id="UP000467637"/>
    </source>
</evidence>
<evidence type="ECO:0000313" key="9">
    <source>
        <dbReference type="EMBL" id="MVQ36432.1"/>
    </source>
</evidence>
<keyword evidence="4" id="KW-0808">Transferase</keyword>
<evidence type="ECO:0000259" key="8">
    <source>
        <dbReference type="PROSITE" id="PS50885"/>
    </source>
</evidence>
<name>A0ABW9U8H7_9BACL</name>
<dbReference type="PANTHER" id="PTHR34220">
    <property type="entry name" value="SENSOR HISTIDINE KINASE YPDA"/>
    <property type="match status" value="1"/>
</dbReference>
<dbReference type="Pfam" id="PF00672">
    <property type="entry name" value="HAMP"/>
    <property type="match status" value="1"/>
</dbReference>
<keyword evidence="7" id="KW-1133">Transmembrane helix</keyword>
<organism evidence="9 10">
    <name type="scientific">Paenibacillus anseongense</name>
    <dbReference type="NCBI Taxonomy" id="2682845"/>
    <lineage>
        <taxon>Bacteria</taxon>
        <taxon>Bacillati</taxon>
        <taxon>Bacillota</taxon>
        <taxon>Bacilli</taxon>
        <taxon>Bacillales</taxon>
        <taxon>Paenibacillaceae</taxon>
        <taxon>Paenibacillus</taxon>
    </lineage>
</organism>
<gene>
    <name evidence="9" type="ORF">GON05_17625</name>
</gene>
<comment type="caution">
    <text evidence="9">The sequence shown here is derived from an EMBL/GenBank/DDBJ whole genome shotgun (WGS) entry which is preliminary data.</text>
</comment>
<dbReference type="InterPro" id="IPR003660">
    <property type="entry name" value="HAMP_dom"/>
</dbReference>
<dbReference type="RefSeq" id="WP_157320414.1">
    <property type="nucleotide sequence ID" value="NZ_WSEM01000016.1"/>
</dbReference>
<dbReference type="Proteomes" id="UP000467637">
    <property type="component" value="Unassembled WGS sequence"/>
</dbReference>
<comment type="subcellular location">
    <subcellularLocation>
        <location evidence="1">Cell membrane</location>
        <topology evidence="1">Multi-pass membrane protein</topology>
    </subcellularLocation>
</comment>
<evidence type="ECO:0000256" key="2">
    <source>
        <dbReference type="ARBA" id="ARBA00022475"/>
    </source>
</evidence>
<dbReference type="Gene3D" id="3.30.565.10">
    <property type="entry name" value="Histidine kinase-like ATPase, C-terminal domain"/>
    <property type="match status" value="1"/>
</dbReference>
<reference evidence="9 10" key="1">
    <citation type="submission" date="2019-12" db="EMBL/GenBank/DDBJ databases">
        <authorList>
            <person name="Huq M.A."/>
        </authorList>
    </citation>
    <scope>NUCLEOTIDE SEQUENCE [LARGE SCALE GENOMIC DNA]</scope>
    <source>
        <strain evidence="9 10">MAH-34</strain>
    </source>
</reference>
<evidence type="ECO:0000256" key="7">
    <source>
        <dbReference type="SAM" id="Phobius"/>
    </source>
</evidence>
<protein>
    <submittedName>
        <fullName evidence="9">HAMP domain-containing protein</fullName>
    </submittedName>
</protein>
<proteinExistence type="predicted"/>
<dbReference type="Gene3D" id="6.10.340.10">
    <property type="match status" value="1"/>
</dbReference>
<dbReference type="SUPFAM" id="SSF55874">
    <property type="entry name" value="ATPase domain of HSP90 chaperone/DNA topoisomerase II/histidine kinase"/>
    <property type="match status" value="1"/>
</dbReference>
<dbReference type="SMART" id="SM00387">
    <property type="entry name" value="HATPase_c"/>
    <property type="match status" value="1"/>
</dbReference>
<accession>A0ABW9U8H7</accession>
<dbReference type="SMART" id="SM00304">
    <property type="entry name" value="HAMP"/>
    <property type="match status" value="1"/>
</dbReference>
<evidence type="ECO:0000256" key="4">
    <source>
        <dbReference type="ARBA" id="ARBA00022679"/>
    </source>
</evidence>
<evidence type="ECO:0000256" key="1">
    <source>
        <dbReference type="ARBA" id="ARBA00004651"/>
    </source>
</evidence>
<dbReference type="PANTHER" id="PTHR34220:SF7">
    <property type="entry name" value="SENSOR HISTIDINE KINASE YPDA"/>
    <property type="match status" value="1"/>
</dbReference>
<dbReference type="InterPro" id="IPR050640">
    <property type="entry name" value="Bact_2-comp_sensor_kinase"/>
</dbReference>
<keyword evidence="3" id="KW-0597">Phosphoprotein</keyword>
<evidence type="ECO:0000256" key="3">
    <source>
        <dbReference type="ARBA" id="ARBA00022553"/>
    </source>
</evidence>
<dbReference type="Pfam" id="PF02518">
    <property type="entry name" value="HATPase_c"/>
    <property type="match status" value="1"/>
</dbReference>
<keyword evidence="7" id="KW-0812">Transmembrane</keyword>
<dbReference type="InterPro" id="IPR010559">
    <property type="entry name" value="Sig_transdc_His_kin_internal"/>
</dbReference>
<keyword evidence="6 7" id="KW-0472">Membrane</keyword>
<feature type="transmembrane region" description="Helical" evidence="7">
    <location>
        <begin position="282"/>
        <end position="304"/>
    </location>
</feature>
<keyword evidence="10" id="KW-1185">Reference proteome</keyword>
<evidence type="ECO:0000256" key="6">
    <source>
        <dbReference type="ARBA" id="ARBA00023136"/>
    </source>
</evidence>
<dbReference type="EMBL" id="WSEM01000016">
    <property type="protein sequence ID" value="MVQ36432.1"/>
    <property type="molecule type" value="Genomic_DNA"/>
</dbReference>
<dbReference type="CDD" id="cd06225">
    <property type="entry name" value="HAMP"/>
    <property type="match status" value="1"/>
</dbReference>
<sequence length="586" mass="66183">MKGSLKKLPIAWQLTLLTSLIVIPMLLIMVTNYFRSVEVVKRDNSNYVQGGISQLKQTIAANSEHIIRILDTVAYNGPTVQNYFYVSDPVEKFEAYTQLRNYLSDMMGMKDGLLDIMLVGRNNTKVNIQGNLNDLMPIVDEIPDQTLFYYVGYNEINLVAKTMPVLVVGAPVYSTTEFSEGNNRLGTVLMTISIKSLFDVNFPDKLFTGAKVYMSDREGHVFFTNDASTRLGSPIPEQVLAGSNRKYLVQKDSIPDLGGEIVVEIPNEILLRGINDIRKQQLILVAVALLLLIVPLLFVINNILQPLKKMMRLINEMRMGQKSHLSKRIQVDGYAEMTVMTTRFNEMMAEIEELTEHLVEGKRLLYESELVKRRAELSYLQSQINPHFLYNTLESIKGTAVDEGATRVFELTKALALFLRFSIKGPEMVTLDRELTIIRNYIYIHQIRFGDRLQVEYDVAENCLPCYIPKMILQPIVENAIYHGLEPLQRSGRLVITASMDGRDLSLSVQDNGAGIGVDRLAQIRASIANHSDQLAPDSASEPSIGLLNVHDRIRLMFGEAYGLQITSRPMEGTRIVLNMPLRRES</sequence>
<dbReference type="InterPro" id="IPR036890">
    <property type="entry name" value="HATPase_C_sf"/>
</dbReference>
<evidence type="ECO:0000256" key="5">
    <source>
        <dbReference type="ARBA" id="ARBA00022777"/>
    </source>
</evidence>
<dbReference type="InterPro" id="IPR003594">
    <property type="entry name" value="HATPase_dom"/>
</dbReference>
<feature type="transmembrane region" description="Helical" evidence="7">
    <location>
        <begin position="12"/>
        <end position="34"/>
    </location>
</feature>
<keyword evidence="2" id="KW-1003">Cell membrane</keyword>
<feature type="domain" description="HAMP" evidence="8">
    <location>
        <begin position="301"/>
        <end position="356"/>
    </location>
</feature>